<accession>A0A0F5JBS2</accession>
<organism evidence="1 2">
    <name type="scientific">Parabacteroides gordonii MS-1 = DSM 23371</name>
    <dbReference type="NCBI Taxonomy" id="1203610"/>
    <lineage>
        <taxon>Bacteria</taxon>
        <taxon>Pseudomonadati</taxon>
        <taxon>Bacteroidota</taxon>
        <taxon>Bacteroidia</taxon>
        <taxon>Bacteroidales</taxon>
        <taxon>Tannerellaceae</taxon>
        <taxon>Parabacteroides</taxon>
    </lineage>
</organism>
<protein>
    <submittedName>
        <fullName evidence="1">Uncharacterized protein</fullName>
    </submittedName>
</protein>
<evidence type="ECO:0000313" key="2">
    <source>
        <dbReference type="Proteomes" id="UP000033035"/>
    </source>
</evidence>
<sequence length="223" mass="26650">MNTLTYYKQTIFLLILVLNIWTCKSQETDNALTKYSIEYQEYSDWGESIDEETSDKILLSCLINRIYIITHYSWTSDNAETRQMLVDEANSLKEKIGYSKDFYSKLGRKINDSSWNDYSEIQKSQIIFIEFHNRLRDDYAYQPDNTTNYRVNIVQSVKKEIDRIMNFPRQHDWIKIQERNIKSLSDYCNTTLTPEEWGDVKTYMEKVDYINWTMNNVVLPGLK</sequence>
<dbReference type="Proteomes" id="UP000033035">
    <property type="component" value="Unassembled WGS sequence"/>
</dbReference>
<dbReference type="STRING" id="1203610.HMPREF1536_02615"/>
<keyword evidence="2" id="KW-1185">Reference proteome</keyword>
<proteinExistence type="predicted"/>
<dbReference type="AlphaFoldDB" id="A0A0F5JBS2"/>
<name>A0A0F5JBS2_9BACT</name>
<evidence type="ECO:0000313" key="1">
    <source>
        <dbReference type="EMBL" id="KKB55158.1"/>
    </source>
</evidence>
<gene>
    <name evidence="1" type="ORF">HMPREF1536_02615</name>
</gene>
<dbReference type="PATRIC" id="fig|1203610.3.peg.2682"/>
<reference evidence="1 2" key="1">
    <citation type="submission" date="2013-04" db="EMBL/GenBank/DDBJ databases">
        <title>The Genome Sequence of Parabacteroides gordonii DSM 23371.</title>
        <authorList>
            <consortium name="The Broad Institute Genomics Platform"/>
            <person name="Earl A."/>
            <person name="Ward D."/>
            <person name="Feldgarden M."/>
            <person name="Gevers D."/>
            <person name="Martens E."/>
            <person name="Sakamoto M."/>
            <person name="Benno Y."/>
            <person name="Suzuki N."/>
            <person name="Matsunaga N."/>
            <person name="Koshihara K."/>
            <person name="Seki M."/>
            <person name="Komiya H."/>
            <person name="Walker B."/>
            <person name="Young S."/>
            <person name="Zeng Q."/>
            <person name="Gargeya S."/>
            <person name="Fitzgerald M."/>
            <person name="Haas B."/>
            <person name="Abouelleil A."/>
            <person name="Allen A.W."/>
            <person name="Alvarado L."/>
            <person name="Arachchi H.M."/>
            <person name="Berlin A.M."/>
            <person name="Chapman S.B."/>
            <person name="Gainer-Dewar J."/>
            <person name="Goldberg J."/>
            <person name="Griggs A."/>
            <person name="Gujja S."/>
            <person name="Hansen M."/>
            <person name="Howarth C."/>
            <person name="Imamovic A."/>
            <person name="Ireland A."/>
            <person name="Larimer J."/>
            <person name="McCowan C."/>
            <person name="Murphy C."/>
            <person name="Pearson M."/>
            <person name="Poon T.W."/>
            <person name="Priest M."/>
            <person name="Roberts A."/>
            <person name="Saif S."/>
            <person name="Shea T."/>
            <person name="Sisk P."/>
            <person name="Sykes S."/>
            <person name="Wortman J."/>
            <person name="Nusbaum C."/>
            <person name="Birren B."/>
        </authorList>
    </citation>
    <scope>NUCLEOTIDE SEQUENCE [LARGE SCALE GENOMIC DNA]</scope>
    <source>
        <strain evidence="1 2">MS-1</strain>
    </source>
</reference>
<comment type="caution">
    <text evidence="1">The sequence shown here is derived from an EMBL/GenBank/DDBJ whole genome shotgun (WGS) entry which is preliminary data.</text>
</comment>
<dbReference type="RefSeq" id="WP_028729802.1">
    <property type="nucleotide sequence ID" value="NZ_KE386764.1"/>
</dbReference>
<dbReference type="EMBL" id="AQHW01000015">
    <property type="protein sequence ID" value="KKB55158.1"/>
    <property type="molecule type" value="Genomic_DNA"/>
</dbReference>
<dbReference type="HOGENOM" id="CLU_1239182_0_0_10"/>